<protein>
    <submittedName>
        <fullName evidence="1">Uncharacterized protein</fullName>
    </submittedName>
</protein>
<dbReference type="Proteomes" id="UP000828390">
    <property type="component" value="Unassembled WGS sequence"/>
</dbReference>
<sequence>MQTHNESVALTVELMTFRETLEGGAPGLSGNVLTMTLAVWPLTLRKIGVMLKTYSVYGSRDLQMDTNSGYTVLKLLILYVQKMCDFSKPHQTAHNPDSSRLPDHIAADISWKGPSSGQVRPLLPGQSVGQLVPAVASRTRRFPL</sequence>
<dbReference type="AlphaFoldDB" id="A0A9D4LX42"/>
<reference evidence="1" key="1">
    <citation type="journal article" date="2019" name="bioRxiv">
        <title>The Genome of the Zebra Mussel, Dreissena polymorpha: A Resource for Invasive Species Research.</title>
        <authorList>
            <person name="McCartney M.A."/>
            <person name="Auch B."/>
            <person name="Kono T."/>
            <person name="Mallez S."/>
            <person name="Zhang Y."/>
            <person name="Obille A."/>
            <person name="Becker A."/>
            <person name="Abrahante J.E."/>
            <person name="Garbe J."/>
            <person name="Badalamenti J.P."/>
            <person name="Herman A."/>
            <person name="Mangelson H."/>
            <person name="Liachko I."/>
            <person name="Sullivan S."/>
            <person name="Sone E.D."/>
            <person name="Koren S."/>
            <person name="Silverstein K.A.T."/>
            <person name="Beckman K.B."/>
            <person name="Gohl D.M."/>
        </authorList>
    </citation>
    <scope>NUCLEOTIDE SEQUENCE</scope>
    <source>
        <strain evidence="1">Duluth1</strain>
        <tissue evidence="1">Whole animal</tissue>
    </source>
</reference>
<evidence type="ECO:0000313" key="2">
    <source>
        <dbReference type="Proteomes" id="UP000828390"/>
    </source>
</evidence>
<comment type="caution">
    <text evidence="1">The sequence shown here is derived from an EMBL/GenBank/DDBJ whole genome shotgun (WGS) entry which is preliminary data.</text>
</comment>
<reference evidence="1" key="2">
    <citation type="submission" date="2020-11" db="EMBL/GenBank/DDBJ databases">
        <authorList>
            <person name="McCartney M.A."/>
            <person name="Auch B."/>
            <person name="Kono T."/>
            <person name="Mallez S."/>
            <person name="Becker A."/>
            <person name="Gohl D.M."/>
            <person name="Silverstein K.A.T."/>
            <person name="Koren S."/>
            <person name="Bechman K.B."/>
            <person name="Herman A."/>
            <person name="Abrahante J.E."/>
            <person name="Garbe J."/>
        </authorList>
    </citation>
    <scope>NUCLEOTIDE SEQUENCE</scope>
    <source>
        <strain evidence="1">Duluth1</strain>
        <tissue evidence="1">Whole animal</tissue>
    </source>
</reference>
<gene>
    <name evidence="1" type="ORF">DPMN_028543</name>
</gene>
<keyword evidence="2" id="KW-1185">Reference proteome</keyword>
<organism evidence="1 2">
    <name type="scientific">Dreissena polymorpha</name>
    <name type="common">Zebra mussel</name>
    <name type="synonym">Mytilus polymorpha</name>
    <dbReference type="NCBI Taxonomy" id="45954"/>
    <lineage>
        <taxon>Eukaryota</taxon>
        <taxon>Metazoa</taxon>
        <taxon>Spiralia</taxon>
        <taxon>Lophotrochozoa</taxon>
        <taxon>Mollusca</taxon>
        <taxon>Bivalvia</taxon>
        <taxon>Autobranchia</taxon>
        <taxon>Heteroconchia</taxon>
        <taxon>Euheterodonta</taxon>
        <taxon>Imparidentia</taxon>
        <taxon>Neoheterodontei</taxon>
        <taxon>Myida</taxon>
        <taxon>Dreissenoidea</taxon>
        <taxon>Dreissenidae</taxon>
        <taxon>Dreissena</taxon>
    </lineage>
</organism>
<accession>A0A9D4LX42</accession>
<dbReference type="EMBL" id="JAIWYP010000002">
    <property type="protein sequence ID" value="KAH3865504.1"/>
    <property type="molecule type" value="Genomic_DNA"/>
</dbReference>
<evidence type="ECO:0000313" key="1">
    <source>
        <dbReference type="EMBL" id="KAH3865504.1"/>
    </source>
</evidence>
<name>A0A9D4LX42_DREPO</name>
<proteinExistence type="predicted"/>